<evidence type="ECO:0000313" key="4">
    <source>
        <dbReference type="Proteomes" id="UP000054498"/>
    </source>
</evidence>
<dbReference type="AlphaFoldDB" id="A0A0D2L7Y5"/>
<name>A0A0D2L7Y5_9CHLO</name>
<dbReference type="GeneID" id="25737866"/>
<sequence>MQAFRVDESSPLAPRGASSGALDAENDFGIAAPAAASRRRRTRLQLLWLASAVAISSVLSIAALSLA</sequence>
<dbReference type="RefSeq" id="XP_013901993.1">
    <property type="nucleotide sequence ID" value="XM_014046539.1"/>
</dbReference>
<dbReference type="KEGG" id="mng:MNEG_4989"/>
<keyword evidence="2" id="KW-1133">Transmembrane helix</keyword>
<keyword evidence="2" id="KW-0812">Transmembrane</keyword>
<feature type="transmembrane region" description="Helical" evidence="2">
    <location>
        <begin position="46"/>
        <end position="66"/>
    </location>
</feature>
<proteinExistence type="predicted"/>
<evidence type="ECO:0000256" key="1">
    <source>
        <dbReference type="SAM" id="MobiDB-lite"/>
    </source>
</evidence>
<evidence type="ECO:0000313" key="3">
    <source>
        <dbReference type="EMBL" id="KIZ02974.1"/>
    </source>
</evidence>
<keyword evidence="2" id="KW-0472">Membrane</keyword>
<feature type="non-terminal residue" evidence="3">
    <location>
        <position position="67"/>
    </location>
</feature>
<keyword evidence="4" id="KW-1185">Reference proteome</keyword>
<protein>
    <submittedName>
        <fullName evidence="3">Uncharacterized protein</fullName>
    </submittedName>
</protein>
<gene>
    <name evidence="3" type="ORF">MNEG_4989</name>
</gene>
<evidence type="ECO:0000256" key="2">
    <source>
        <dbReference type="SAM" id="Phobius"/>
    </source>
</evidence>
<accession>A0A0D2L7Y5</accession>
<dbReference type="EMBL" id="KK100940">
    <property type="protein sequence ID" value="KIZ02974.1"/>
    <property type="molecule type" value="Genomic_DNA"/>
</dbReference>
<dbReference type="Proteomes" id="UP000054498">
    <property type="component" value="Unassembled WGS sequence"/>
</dbReference>
<reference evidence="3 4" key="1">
    <citation type="journal article" date="2013" name="BMC Genomics">
        <title>Reconstruction of the lipid metabolism for the microalga Monoraphidium neglectum from its genome sequence reveals characteristics suitable for biofuel production.</title>
        <authorList>
            <person name="Bogen C."/>
            <person name="Al-Dilaimi A."/>
            <person name="Albersmeier A."/>
            <person name="Wichmann J."/>
            <person name="Grundmann M."/>
            <person name="Rupp O."/>
            <person name="Lauersen K.J."/>
            <person name="Blifernez-Klassen O."/>
            <person name="Kalinowski J."/>
            <person name="Goesmann A."/>
            <person name="Mussgnug J.H."/>
            <person name="Kruse O."/>
        </authorList>
    </citation>
    <scope>NUCLEOTIDE SEQUENCE [LARGE SCALE GENOMIC DNA]</scope>
    <source>
        <strain evidence="3 4">SAG 48.87</strain>
    </source>
</reference>
<organism evidence="3 4">
    <name type="scientific">Monoraphidium neglectum</name>
    <dbReference type="NCBI Taxonomy" id="145388"/>
    <lineage>
        <taxon>Eukaryota</taxon>
        <taxon>Viridiplantae</taxon>
        <taxon>Chlorophyta</taxon>
        <taxon>core chlorophytes</taxon>
        <taxon>Chlorophyceae</taxon>
        <taxon>CS clade</taxon>
        <taxon>Sphaeropleales</taxon>
        <taxon>Selenastraceae</taxon>
        <taxon>Monoraphidium</taxon>
    </lineage>
</organism>
<feature type="region of interest" description="Disordered" evidence="1">
    <location>
        <begin position="1"/>
        <end position="23"/>
    </location>
</feature>